<feature type="compositionally biased region" description="Polar residues" evidence="1">
    <location>
        <begin position="593"/>
        <end position="607"/>
    </location>
</feature>
<feature type="compositionally biased region" description="Basic and acidic residues" evidence="1">
    <location>
        <begin position="324"/>
        <end position="337"/>
    </location>
</feature>
<feature type="compositionally biased region" description="Low complexity" evidence="1">
    <location>
        <begin position="543"/>
        <end position="553"/>
    </location>
</feature>
<dbReference type="Proteomes" id="UP000684084">
    <property type="component" value="Unassembled WGS sequence"/>
</dbReference>
<dbReference type="VEuPathDB" id="FungiDB:RhiirFUN_016589"/>
<gene>
    <name evidence="3" type="ORF">CHRIB12_LOCUS12179</name>
</gene>
<dbReference type="SMART" id="SM00506">
    <property type="entry name" value="A1pp"/>
    <property type="match status" value="1"/>
</dbReference>
<feature type="compositionally biased region" description="Basic and acidic residues" evidence="1">
    <location>
        <begin position="352"/>
        <end position="364"/>
    </location>
</feature>
<evidence type="ECO:0000313" key="3">
    <source>
        <dbReference type="EMBL" id="CAB5369416.1"/>
    </source>
</evidence>
<dbReference type="CDD" id="cd02908">
    <property type="entry name" value="Macro_OAADPr_deacetylase"/>
    <property type="match status" value="1"/>
</dbReference>
<feature type="compositionally biased region" description="Basic and acidic residues" evidence="1">
    <location>
        <begin position="687"/>
        <end position="698"/>
    </location>
</feature>
<dbReference type="PANTHER" id="PTHR11106:SF27">
    <property type="entry name" value="MACRO DOMAIN-CONTAINING PROTEIN"/>
    <property type="match status" value="1"/>
</dbReference>
<feature type="compositionally biased region" description="Polar residues" evidence="1">
    <location>
        <begin position="639"/>
        <end position="652"/>
    </location>
</feature>
<feature type="compositionally biased region" description="Acidic residues" evidence="1">
    <location>
        <begin position="457"/>
        <end position="474"/>
    </location>
</feature>
<protein>
    <recommendedName>
        <fullName evidence="2">Macro domain-containing protein</fullName>
    </recommendedName>
</protein>
<dbReference type="OrthoDB" id="6077599at2759"/>
<reference evidence="3" key="1">
    <citation type="submission" date="2020-05" db="EMBL/GenBank/DDBJ databases">
        <authorList>
            <person name="Rincon C."/>
            <person name="Sanders R I."/>
            <person name="Robbins C."/>
            <person name="Chaturvedi A."/>
        </authorList>
    </citation>
    <scope>NUCLEOTIDE SEQUENCE</scope>
    <source>
        <strain evidence="3">CHB12</strain>
    </source>
</reference>
<name>A0A916E918_9GLOM</name>
<feature type="compositionally biased region" description="Polar residues" evidence="1">
    <location>
        <begin position="619"/>
        <end position="632"/>
    </location>
</feature>
<organism evidence="3 4">
    <name type="scientific">Rhizophagus irregularis</name>
    <dbReference type="NCBI Taxonomy" id="588596"/>
    <lineage>
        <taxon>Eukaryota</taxon>
        <taxon>Fungi</taxon>
        <taxon>Fungi incertae sedis</taxon>
        <taxon>Mucoromycota</taxon>
        <taxon>Glomeromycotina</taxon>
        <taxon>Glomeromycetes</taxon>
        <taxon>Glomerales</taxon>
        <taxon>Glomeraceae</taxon>
        <taxon>Rhizophagus</taxon>
    </lineage>
</organism>
<comment type="caution">
    <text evidence="3">The sequence shown here is derived from an EMBL/GenBank/DDBJ whole genome shotgun (WGS) entry which is preliminary data.</text>
</comment>
<evidence type="ECO:0000313" key="4">
    <source>
        <dbReference type="Proteomes" id="UP000684084"/>
    </source>
</evidence>
<feature type="compositionally biased region" description="Basic and acidic residues" evidence="1">
    <location>
        <begin position="502"/>
        <end position="512"/>
    </location>
</feature>
<feature type="compositionally biased region" description="Basic and acidic residues" evidence="1">
    <location>
        <begin position="297"/>
        <end position="313"/>
    </location>
</feature>
<feature type="region of interest" description="Disordered" evidence="1">
    <location>
        <begin position="256"/>
        <end position="723"/>
    </location>
</feature>
<proteinExistence type="predicted"/>
<feature type="compositionally biased region" description="Basic and acidic residues" evidence="1">
    <location>
        <begin position="399"/>
        <end position="425"/>
    </location>
</feature>
<evidence type="ECO:0000259" key="2">
    <source>
        <dbReference type="PROSITE" id="PS51154"/>
    </source>
</evidence>
<dbReference type="AlphaFoldDB" id="A0A916E918"/>
<dbReference type="InterPro" id="IPR002589">
    <property type="entry name" value="Macro_dom"/>
</dbReference>
<feature type="domain" description="Macro" evidence="2">
    <location>
        <begin position="65"/>
        <end position="243"/>
    </location>
</feature>
<feature type="compositionally biased region" description="Basic and acidic residues" evidence="1">
    <location>
        <begin position="564"/>
        <end position="577"/>
    </location>
</feature>
<evidence type="ECO:0000256" key="1">
    <source>
        <dbReference type="SAM" id="MobiDB-lite"/>
    </source>
</evidence>
<dbReference type="PROSITE" id="PS51154">
    <property type="entry name" value="MACRO"/>
    <property type="match status" value="1"/>
</dbReference>
<accession>A0A916E918</accession>
<dbReference type="PANTHER" id="PTHR11106">
    <property type="entry name" value="GANGLIOSIDE INDUCED DIFFERENTIATION ASSOCIATED PROTEIN 2-RELATED"/>
    <property type="match status" value="1"/>
</dbReference>
<dbReference type="EMBL" id="CAGKOT010000026">
    <property type="protein sequence ID" value="CAB5369416.1"/>
    <property type="molecule type" value="Genomic_DNA"/>
</dbReference>
<feature type="compositionally biased region" description="Basic and acidic residues" evidence="1">
    <location>
        <begin position="256"/>
        <end position="280"/>
    </location>
</feature>
<feature type="compositionally biased region" description="Polar residues" evidence="1">
    <location>
        <begin position="281"/>
        <end position="290"/>
    </location>
</feature>
<feature type="compositionally biased region" description="Low complexity" evidence="1">
    <location>
        <begin position="491"/>
        <end position="501"/>
    </location>
</feature>
<sequence>MIHRAIYSASNGLLKRQFYFQNQMSFSSMSRRRSYIDLEEIPTLKQAYEERSFSPRNLKRAANLTRKYEHNEEFNKKISLIQADITKLRIDAIVNAANETLLGGGGVDGAIHSAAGPGLRKECWDLNGCDTGDAKITGGHDLPSKHVIHTVGPVGEKPGLLRSAYVRSMNVMCENNLKSIAFSNISTGVYGYPRGKAGQLALDTIRKWLEENSEYFDKLDRIIFCVFEDENKDVYETLLPLYFPPSVDIDNYVKEEEKPKTNEEKKGNEAGKDKDQEKTHTSLTTEQVNNKEIIGTDNDKGVKEKIEEKDHETLTTGKEPLSVDENKEVKKEKDHETSTTGQANDEGPLSTDKTKEAEEYKDQETSTTQINDKGLLSTDKTKEAEEDKDQETSTTVQVNDKELNTDKNEGKVKDKEVEEKDKTQDTHTSAASKDQDKDKTNSTDIVGTEIKDGTHDDDIDMPDAEQDNDIEMIDAVEPNSKKRPHGETEQNDTSDTTNSTTKQDEDNTRDIEMPDVITEQNPKKRSHEGAETEQNNTNERQTDVTNITTTGNTEQQDDEGSDIDVAKTNDAPGDKNQNENNTTDVTEMDDNVPSDNNQNENNTTDAAKTNDAPIDKNQNENNTTDAAKTNDALSDKNQNENNTTDAAKTNDALSDKNQNENNTTDAAKTNDAPGDKNQNEQQTSPETKTDENTSKEENDLMDSPEAGKADNNTSLASNVCLYI</sequence>
<dbReference type="Pfam" id="PF01661">
    <property type="entry name" value="Macro"/>
    <property type="match status" value="1"/>
</dbReference>